<accession>A0A8H9K8H8</accession>
<comment type="caution">
    <text evidence="4">The sequence shown here is derived from an EMBL/GenBank/DDBJ whole genome shotgun (WGS) entry which is preliminary data.</text>
</comment>
<feature type="transmembrane region" description="Helical" evidence="2">
    <location>
        <begin position="910"/>
        <end position="931"/>
    </location>
</feature>
<feature type="compositionally biased region" description="Polar residues" evidence="1">
    <location>
        <begin position="107"/>
        <end position="116"/>
    </location>
</feature>
<keyword evidence="2" id="KW-1133">Transmembrane helix</keyword>
<feature type="transmembrane region" description="Helical" evidence="2">
    <location>
        <begin position="943"/>
        <end position="964"/>
    </location>
</feature>
<name>A0A8H9K8H8_VIBVL</name>
<dbReference type="InterPro" id="IPR046864">
    <property type="entry name" value="VasX_N"/>
</dbReference>
<reference evidence="4" key="2">
    <citation type="submission" date="2019-01" db="EMBL/GenBank/DDBJ databases">
        <authorList>
            <consortium name="NCBI Pathogen Detection Project"/>
        </authorList>
    </citation>
    <scope>NUCLEOTIDE SEQUENCE</scope>
    <source>
        <strain evidence="4">BCW_3452</strain>
    </source>
</reference>
<feature type="transmembrane region" description="Helical" evidence="2">
    <location>
        <begin position="984"/>
        <end position="1003"/>
    </location>
</feature>
<reference evidence="4" key="1">
    <citation type="journal article" date="2018" name="Genome Biol.">
        <title>SKESA: strategic k-mer extension for scrupulous assemblies.</title>
        <authorList>
            <person name="Souvorov A."/>
            <person name="Agarwala R."/>
            <person name="Lipman D.J."/>
        </authorList>
    </citation>
    <scope>NUCLEOTIDE SEQUENCE</scope>
    <source>
        <strain evidence="4">BCW_3452</strain>
    </source>
</reference>
<dbReference type="AlphaFoldDB" id="A0A8H9K8H8"/>
<protein>
    <recommendedName>
        <fullName evidence="3">Toxin VasX N-terminal region domain-containing protein</fullName>
    </recommendedName>
</protein>
<feature type="compositionally biased region" description="Polar residues" evidence="1">
    <location>
        <begin position="127"/>
        <end position="141"/>
    </location>
</feature>
<feature type="compositionally biased region" description="Polar residues" evidence="1">
    <location>
        <begin position="163"/>
        <end position="174"/>
    </location>
</feature>
<dbReference type="Gene3D" id="2.60.200.60">
    <property type="match status" value="2"/>
</dbReference>
<dbReference type="CDD" id="cd14738">
    <property type="entry name" value="PAAR_2"/>
    <property type="match status" value="1"/>
</dbReference>
<organism evidence="4">
    <name type="scientific">Vibrio vulnificus</name>
    <dbReference type="NCBI Taxonomy" id="672"/>
    <lineage>
        <taxon>Bacteria</taxon>
        <taxon>Pseudomonadati</taxon>
        <taxon>Pseudomonadota</taxon>
        <taxon>Gammaproteobacteria</taxon>
        <taxon>Vibrionales</taxon>
        <taxon>Vibrionaceae</taxon>
        <taxon>Vibrio</taxon>
    </lineage>
</organism>
<evidence type="ECO:0000313" key="4">
    <source>
        <dbReference type="EMBL" id="HAS8539921.1"/>
    </source>
</evidence>
<feature type="domain" description="Toxin VasX N-terminal region" evidence="3">
    <location>
        <begin position="178"/>
        <end position="287"/>
    </location>
</feature>
<dbReference type="Proteomes" id="UP000863257">
    <property type="component" value="Unassembled WGS sequence"/>
</dbReference>
<dbReference type="Pfam" id="PF05488">
    <property type="entry name" value="PAAR_motif"/>
    <property type="match status" value="1"/>
</dbReference>
<keyword evidence="2" id="KW-0812">Transmembrane</keyword>
<dbReference type="InterPro" id="IPR008727">
    <property type="entry name" value="PAAR_motif"/>
</dbReference>
<feature type="region of interest" description="Disordered" evidence="1">
    <location>
        <begin position="103"/>
        <end position="177"/>
    </location>
</feature>
<evidence type="ECO:0000259" key="3">
    <source>
        <dbReference type="Pfam" id="PF20249"/>
    </source>
</evidence>
<dbReference type="RefSeq" id="WP_154186335.1">
    <property type="nucleotide sequence ID" value="NZ_CP035784.1"/>
</dbReference>
<keyword evidence="2" id="KW-0472">Membrane</keyword>
<sequence length="1180" mass="132927">MSKPAATIGHNHLCPKKTGKIPHVGGPITTGSSYVMINGVPAARKGDSMVCVGPPDSIKQGSSSVFINGKPAARMFDSTNHGGVIIGGSPNVFIGDAGCYPDPQDSAVASSDSRLQSNEDKQVAPPTKQSNPLSSEPQDLPSSASHTSANGSSTSSAVDSNTVYPGQSTDQNPEPKTFSIVPIRYAIDMERQTPESVLGRGPLSISTPYVLRQLRDGWLYIYDDLTQEITEYKVEGASLTGDANIYLEGTTLHIAFSLIQWTKRIVDTLKQDSSLRHRWMRRVVCIEGEQWHVGDESTLEHVSDMDTCPHDFIVSSVSLREPPKVDSGDEAESNPTAEAIMSKFVTTKPTFAAGDWLRNAQGEVKLVVALDDVLSDVLDLTIPLNLPIMDNLSITKDEDEFHKLEMARIARSLARVQVPESKWSSNINKSTYPYFEADLHAYFKDREADVTELVAKQQKQSYVSLNTKEHSTHGSKGLRILRERWDYVPDELDHKLWFERRKYVDEVNWKKLDRFSNEMESKLGEAETKIDLYMRELYSGLQGADVVDPMRYGIDIYTQEGMNYYIVLTHEIFTTMQLAVQNRERELKKLNEFLAGRNILSFAPYGGSESLSFAVTRELDNTESINLVPHYTNIVGAFDKLKDLMQYGTGRDAIWLRELTEEARAVLDILGKTLKGALSDYLNHLLLYIYPDRISSPPLIFEIKRAIWWHRIKQEVPRFNDDYINGTQRFRKEFKQLVKELSDEYYKLGKHTIWPVRKYNLYKKLRISLLEKLVEHPDLISIRADESFRQSRKALRARYMQMVGGKFTQASTAYSSVGGNAALTVLLNSINLNMLSGTLGDTGKGSDLHSKALQDVGIGLMWLISATGDLIKNLTGEYLTRSVSDFKGMKVSRVFYIKNINFQSLSITRVYISSIAVSSVFGVMVSFWEVLKIHRLYIKSNSLYERSLLSVLVFFYGTQFVVYLRLYVRAFVSKKSVGALLSPWMASVGGWAGGAIVLVSILYELSKKNEIEKWLSESTWGNNNANWSKEKELLEYEKIAFKPKVEIKEQTGVYPYGMEKTMPSSEGYYHASSTKMSVNRSLCRYVCRFYVPDSEQGFVLTILNQATINPTSGKWEQEEGQYFYEMAMESRTGIRVNVTYASDESDICYLVSGKGEGQCSVSFNDGREVIGEAYQIIGRK</sequence>
<dbReference type="CDD" id="cd20708">
    <property type="entry name" value="MIX_IV"/>
    <property type="match status" value="1"/>
</dbReference>
<dbReference type="EMBL" id="DACRBY010000009">
    <property type="protein sequence ID" value="HAS8539921.1"/>
    <property type="molecule type" value="Genomic_DNA"/>
</dbReference>
<evidence type="ECO:0000256" key="1">
    <source>
        <dbReference type="SAM" id="MobiDB-lite"/>
    </source>
</evidence>
<proteinExistence type="predicted"/>
<feature type="compositionally biased region" description="Low complexity" evidence="1">
    <location>
        <begin position="142"/>
        <end position="162"/>
    </location>
</feature>
<evidence type="ECO:0000256" key="2">
    <source>
        <dbReference type="SAM" id="Phobius"/>
    </source>
</evidence>
<dbReference type="Pfam" id="PF20249">
    <property type="entry name" value="VasX_N"/>
    <property type="match status" value="1"/>
</dbReference>
<gene>
    <name evidence="4" type="ORF">I7730_08985</name>
</gene>